<evidence type="ECO:0000256" key="1">
    <source>
        <dbReference type="SAM" id="MobiDB-lite"/>
    </source>
</evidence>
<evidence type="ECO:0000313" key="2">
    <source>
        <dbReference type="EMBL" id="OWF47490.1"/>
    </source>
</evidence>
<comment type="caution">
    <text evidence="2">The sequence shown here is derived from an EMBL/GenBank/DDBJ whole genome shotgun (WGS) entry which is preliminary data.</text>
</comment>
<keyword evidence="3" id="KW-1185">Reference proteome</keyword>
<dbReference type="Proteomes" id="UP000242188">
    <property type="component" value="Unassembled WGS sequence"/>
</dbReference>
<sequence>MDPLYKAYKNMTASSTRDTLIKSVTQWAADNLSLTSLRPGMLGSLTTMCKKTSIMTKPEDLRKEALSSIQGFLPLSAPTSPTSPQIPVSISSPSVSPDLTVMPQSPVMPTQEFRTDDRMDMCTVLDGQIDTLANVMDTIMAENEIPTSSQLLIDNMLSDSLLDSLAKQVDIPESNLPELGHILPVTTLDSLTPSNTFEGILSTQSMNSTVIPGHYFTQSLNFVDMFEPLCSNSFSVMNSCNLVTSPSAVSQTNHISGNQQV</sequence>
<accession>A0A210QFG9</accession>
<dbReference type="AlphaFoldDB" id="A0A210QFG9"/>
<proteinExistence type="predicted"/>
<dbReference type="OrthoDB" id="6022628at2759"/>
<evidence type="ECO:0000313" key="3">
    <source>
        <dbReference type="Proteomes" id="UP000242188"/>
    </source>
</evidence>
<dbReference type="EMBL" id="NEDP02003883">
    <property type="protein sequence ID" value="OWF47490.1"/>
    <property type="molecule type" value="Genomic_DNA"/>
</dbReference>
<name>A0A210QFG9_MIZYE</name>
<gene>
    <name evidence="2" type="ORF">KP79_PYT07722</name>
</gene>
<feature type="compositionally biased region" description="Low complexity" evidence="1">
    <location>
        <begin position="76"/>
        <end position="97"/>
    </location>
</feature>
<feature type="region of interest" description="Disordered" evidence="1">
    <location>
        <begin position="76"/>
        <end position="104"/>
    </location>
</feature>
<organism evidence="2 3">
    <name type="scientific">Mizuhopecten yessoensis</name>
    <name type="common">Japanese scallop</name>
    <name type="synonym">Patinopecten yessoensis</name>
    <dbReference type="NCBI Taxonomy" id="6573"/>
    <lineage>
        <taxon>Eukaryota</taxon>
        <taxon>Metazoa</taxon>
        <taxon>Spiralia</taxon>
        <taxon>Lophotrochozoa</taxon>
        <taxon>Mollusca</taxon>
        <taxon>Bivalvia</taxon>
        <taxon>Autobranchia</taxon>
        <taxon>Pteriomorphia</taxon>
        <taxon>Pectinida</taxon>
        <taxon>Pectinoidea</taxon>
        <taxon>Pectinidae</taxon>
        <taxon>Mizuhopecten</taxon>
    </lineage>
</organism>
<reference evidence="2 3" key="1">
    <citation type="journal article" date="2017" name="Nat. Ecol. Evol.">
        <title>Scallop genome provides insights into evolution of bilaterian karyotype and development.</title>
        <authorList>
            <person name="Wang S."/>
            <person name="Zhang J."/>
            <person name="Jiao W."/>
            <person name="Li J."/>
            <person name="Xun X."/>
            <person name="Sun Y."/>
            <person name="Guo X."/>
            <person name="Huan P."/>
            <person name="Dong B."/>
            <person name="Zhang L."/>
            <person name="Hu X."/>
            <person name="Sun X."/>
            <person name="Wang J."/>
            <person name="Zhao C."/>
            <person name="Wang Y."/>
            <person name="Wang D."/>
            <person name="Huang X."/>
            <person name="Wang R."/>
            <person name="Lv J."/>
            <person name="Li Y."/>
            <person name="Zhang Z."/>
            <person name="Liu B."/>
            <person name="Lu W."/>
            <person name="Hui Y."/>
            <person name="Liang J."/>
            <person name="Zhou Z."/>
            <person name="Hou R."/>
            <person name="Li X."/>
            <person name="Liu Y."/>
            <person name="Li H."/>
            <person name="Ning X."/>
            <person name="Lin Y."/>
            <person name="Zhao L."/>
            <person name="Xing Q."/>
            <person name="Dou J."/>
            <person name="Li Y."/>
            <person name="Mao J."/>
            <person name="Guo H."/>
            <person name="Dou H."/>
            <person name="Li T."/>
            <person name="Mu C."/>
            <person name="Jiang W."/>
            <person name="Fu Q."/>
            <person name="Fu X."/>
            <person name="Miao Y."/>
            <person name="Liu J."/>
            <person name="Yu Q."/>
            <person name="Li R."/>
            <person name="Liao H."/>
            <person name="Li X."/>
            <person name="Kong Y."/>
            <person name="Jiang Z."/>
            <person name="Chourrout D."/>
            <person name="Li R."/>
            <person name="Bao Z."/>
        </authorList>
    </citation>
    <scope>NUCLEOTIDE SEQUENCE [LARGE SCALE GENOMIC DNA]</scope>
    <source>
        <strain evidence="2 3">PY_sf001</strain>
    </source>
</reference>
<protein>
    <submittedName>
        <fullName evidence="2">Uncharacterized protein</fullName>
    </submittedName>
</protein>